<organism evidence="14 15">
    <name type="scientific">Dicentrarchus labrax</name>
    <name type="common">European seabass</name>
    <name type="synonym">Morone labrax</name>
    <dbReference type="NCBI Taxonomy" id="13489"/>
    <lineage>
        <taxon>Eukaryota</taxon>
        <taxon>Metazoa</taxon>
        <taxon>Chordata</taxon>
        <taxon>Craniata</taxon>
        <taxon>Vertebrata</taxon>
        <taxon>Euteleostomi</taxon>
        <taxon>Actinopterygii</taxon>
        <taxon>Neopterygii</taxon>
        <taxon>Teleostei</taxon>
        <taxon>Neoteleostei</taxon>
        <taxon>Acanthomorphata</taxon>
        <taxon>Eupercaria</taxon>
        <taxon>Moronidae</taxon>
        <taxon>Dicentrarchus</taxon>
    </lineage>
</organism>
<evidence type="ECO:0000256" key="6">
    <source>
        <dbReference type="ARBA" id="ARBA00023136"/>
    </source>
</evidence>
<evidence type="ECO:0000256" key="7">
    <source>
        <dbReference type="ARBA" id="ARBA00023157"/>
    </source>
</evidence>
<keyword evidence="3" id="KW-0812">Transmembrane</keyword>
<keyword evidence="5" id="KW-1133">Transmembrane helix</keyword>
<reference evidence="14" key="2">
    <citation type="submission" date="2025-09" db="UniProtKB">
        <authorList>
            <consortium name="Ensembl"/>
        </authorList>
    </citation>
    <scope>IDENTIFICATION</scope>
</reference>
<dbReference type="PANTHER" id="PTHR25466:SF14">
    <property type="entry name" value="BUTYROPHILIN SUBFAMILY 2 MEMBER A2-LIKE-RELATED"/>
    <property type="match status" value="1"/>
</dbReference>
<dbReference type="Pfam" id="PF07686">
    <property type="entry name" value="V-set"/>
    <property type="match status" value="2"/>
</dbReference>
<dbReference type="GeneTree" id="ENSGT00990000203878"/>
<evidence type="ECO:0000259" key="13">
    <source>
        <dbReference type="PROSITE" id="PS50835"/>
    </source>
</evidence>
<keyword evidence="7" id="KW-1015">Disulfide bond</keyword>
<keyword evidence="8" id="KW-0675">Receptor</keyword>
<name>A0A8P4K5J8_DICLA</name>
<dbReference type="Ensembl" id="ENSDLAT00005072470.1">
    <property type="protein sequence ID" value="ENSDLAP00005066923.1"/>
    <property type="gene ID" value="ENSDLAG00005017765.2"/>
</dbReference>
<dbReference type="SUPFAM" id="SSF48726">
    <property type="entry name" value="Immunoglobulin"/>
    <property type="match status" value="6"/>
</dbReference>
<evidence type="ECO:0000256" key="1">
    <source>
        <dbReference type="ARBA" id="ARBA00004251"/>
    </source>
</evidence>
<keyword evidence="4 12" id="KW-0732">Signal</keyword>
<feature type="domain" description="Ig-like" evidence="13">
    <location>
        <begin position="24"/>
        <end position="122"/>
    </location>
</feature>
<dbReference type="InterPro" id="IPR013783">
    <property type="entry name" value="Ig-like_fold"/>
</dbReference>
<protein>
    <recommendedName>
        <fullName evidence="13">Ig-like domain-containing protein</fullName>
    </recommendedName>
</protein>
<dbReference type="InterPro" id="IPR003599">
    <property type="entry name" value="Ig_sub"/>
</dbReference>
<dbReference type="GO" id="GO:0009897">
    <property type="term" value="C:external side of plasma membrane"/>
    <property type="evidence" value="ECO:0007669"/>
    <property type="project" value="TreeGrafter"/>
</dbReference>
<dbReference type="InterPro" id="IPR007110">
    <property type="entry name" value="Ig-like_dom"/>
</dbReference>
<evidence type="ECO:0000256" key="9">
    <source>
        <dbReference type="ARBA" id="ARBA00023180"/>
    </source>
</evidence>
<feature type="region of interest" description="Disordered" evidence="11">
    <location>
        <begin position="711"/>
        <end position="730"/>
    </location>
</feature>
<dbReference type="GO" id="GO:0007166">
    <property type="term" value="P:cell surface receptor signaling pathway"/>
    <property type="evidence" value="ECO:0007669"/>
    <property type="project" value="TreeGrafter"/>
</dbReference>
<dbReference type="PANTHER" id="PTHR25466">
    <property type="entry name" value="T-LYMPHOCYTE ACTIVATION ANTIGEN"/>
    <property type="match status" value="1"/>
</dbReference>
<dbReference type="InterPro" id="IPR013106">
    <property type="entry name" value="Ig_V-set"/>
</dbReference>
<dbReference type="SMART" id="SM00406">
    <property type="entry name" value="IGv"/>
    <property type="match status" value="6"/>
</dbReference>
<accession>A0A8P4K5J8</accession>
<dbReference type="SMART" id="SM00408">
    <property type="entry name" value="IGc2"/>
    <property type="match status" value="3"/>
</dbReference>
<comment type="subcellular location">
    <subcellularLocation>
        <location evidence="1">Cell membrane</location>
        <topology evidence="1">Single-pass type I membrane protein</topology>
    </subcellularLocation>
</comment>
<feature type="domain" description="Ig-like" evidence="13">
    <location>
        <begin position="462"/>
        <end position="597"/>
    </location>
</feature>
<reference evidence="14" key="1">
    <citation type="submission" date="2025-08" db="UniProtKB">
        <authorList>
            <consortium name="Ensembl"/>
        </authorList>
    </citation>
    <scope>IDENTIFICATION</scope>
</reference>
<evidence type="ECO:0000256" key="12">
    <source>
        <dbReference type="SAM" id="SignalP"/>
    </source>
</evidence>
<evidence type="ECO:0000256" key="8">
    <source>
        <dbReference type="ARBA" id="ARBA00023170"/>
    </source>
</evidence>
<dbReference type="InterPro" id="IPR051713">
    <property type="entry name" value="T-cell_Activation_Regulation"/>
</dbReference>
<evidence type="ECO:0000313" key="14">
    <source>
        <dbReference type="Ensembl" id="ENSDLAP00005066923.1"/>
    </source>
</evidence>
<evidence type="ECO:0000256" key="11">
    <source>
        <dbReference type="SAM" id="MobiDB-lite"/>
    </source>
</evidence>
<dbReference type="PROSITE" id="PS50835">
    <property type="entry name" value="IG_LIKE"/>
    <property type="match status" value="5"/>
</dbReference>
<evidence type="ECO:0000256" key="5">
    <source>
        <dbReference type="ARBA" id="ARBA00022989"/>
    </source>
</evidence>
<dbReference type="InterPro" id="IPR003598">
    <property type="entry name" value="Ig_sub2"/>
</dbReference>
<dbReference type="Gene3D" id="2.60.40.10">
    <property type="entry name" value="Immunoglobulins"/>
    <property type="match status" value="6"/>
</dbReference>
<dbReference type="GO" id="GO:0042102">
    <property type="term" value="P:positive regulation of T cell proliferation"/>
    <property type="evidence" value="ECO:0007669"/>
    <property type="project" value="TreeGrafter"/>
</dbReference>
<keyword evidence="15" id="KW-1185">Reference proteome</keyword>
<feature type="domain" description="Ig-like" evidence="13">
    <location>
        <begin position="285"/>
        <end position="379"/>
    </location>
</feature>
<dbReference type="GO" id="GO:0042130">
    <property type="term" value="P:negative regulation of T cell proliferation"/>
    <property type="evidence" value="ECO:0007669"/>
    <property type="project" value="TreeGrafter"/>
</dbReference>
<evidence type="ECO:0000256" key="10">
    <source>
        <dbReference type="ARBA" id="ARBA00023319"/>
    </source>
</evidence>
<evidence type="ECO:0000313" key="15">
    <source>
        <dbReference type="Proteomes" id="UP000694389"/>
    </source>
</evidence>
<feature type="chain" id="PRO_5035757178" description="Ig-like domain-containing protein" evidence="12">
    <location>
        <begin position="20"/>
        <end position="730"/>
    </location>
</feature>
<dbReference type="InterPro" id="IPR036179">
    <property type="entry name" value="Ig-like_dom_sf"/>
</dbReference>
<keyword evidence="6" id="KW-0472">Membrane</keyword>
<proteinExistence type="predicted"/>
<feature type="domain" description="Ig-like" evidence="13">
    <location>
        <begin position="145"/>
        <end position="236"/>
    </location>
</feature>
<feature type="signal peptide" evidence="12">
    <location>
        <begin position="1"/>
        <end position="19"/>
    </location>
</feature>
<keyword evidence="10" id="KW-0393">Immunoglobulin domain</keyword>
<dbReference type="Proteomes" id="UP000694389">
    <property type="component" value="Unassembled WGS sequence"/>
</dbReference>
<evidence type="ECO:0000256" key="3">
    <source>
        <dbReference type="ARBA" id="ARBA00022692"/>
    </source>
</evidence>
<evidence type="ECO:0000256" key="4">
    <source>
        <dbReference type="ARBA" id="ARBA00022729"/>
    </source>
</evidence>
<feature type="domain" description="Ig-like" evidence="13">
    <location>
        <begin position="603"/>
        <end position="707"/>
    </location>
</feature>
<dbReference type="GO" id="GO:0031295">
    <property type="term" value="P:T cell costimulation"/>
    <property type="evidence" value="ECO:0007669"/>
    <property type="project" value="TreeGrafter"/>
</dbReference>
<sequence>MKMFVVFVILVHVSQHASAVDLYEGEEFVLLPCEYHTFDMDDPSVVWSRYDLNPPTVHQRQQEGDEFIYQNQLYSGRTSMMADALETGDLSLNLTKLRLSDSGTYTCTVRSSRGKQRVREVQLKVKVYQHASAVELYDWDEFVLLPCEFQTFDMDDPTVVWSRYDLNPPTVHQHQQEGDELKDQNQLYSSRTSMMADALETGDLSLKLTKLHLSDSGTYTCTARASGGQRRVREVQLQVKERFPPWAKALLVLLVLGLIVSGGLLVHFRQYFMSVYQVEVDSGVESVLLPCKTTVHLPEDVTVEWTDRYNRKVHLFQNGSDKPEEQNQDYKARTEMKRNLLEPGDLSLTLKYPTDRDSDTFTCTVYNRERKILMKKQVLLEVKVYQVEVGSGEESVLLPCKTTVHLLRHVTVEWRDSDNRKVHVYQNGSDQREEQNQYYRDRTEMKRNLLEPGDLSLTLKYPTYTDSNTFTCTVYSRERKILKKKQVLLKVKVYQVEVDSGEESVLLPCKTTVHLPEDVTVEWTDSDNRKVHVYQNGSDQPEEQNQYYRDRTEMKRNLQEPGDLSLTLKYPTDRDSNTFTCTVYNRERKILMKKQVLLKVKVCQVEVEEGAESVQLPFKTTANLPEDATVRWIRYEPYRTVHVYKNGSDRPDKQNQDYRDRTEMKEDLLKTGDLSLTLKYPKERDTGRYCCNVYSKNIWRWKTVQLTVRGRTRNRSSSIDPTPLMADQSV</sequence>
<keyword evidence="2" id="KW-1003">Cell membrane</keyword>
<evidence type="ECO:0000256" key="2">
    <source>
        <dbReference type="ARBA" id="ARBA00022475"/>
    </source>
</evidence>
<dbReference type="SMART" id="SM00409">
    <property type="entry name" value="IG"/>
    <property type="match status" value="6"/>
</dbReference>
<keyword evidence="9" id="KW-0325">Glycoprotein</keyword>
<dbReference type="GO" id="GO:0071222">
    <property type="term" value="P:cellular response to lipopolysaccharide"/>
    <property type="evidence" value="ECO:0007669"/>
    <property type="project" value="TreeGrafter"/>
</dbReference>
<dbReference type="AlphaFoldDB" id="A0A8P4K5J8"/>
<dbReference type="GO" id="GO:0006955">
    <property type="term" value="P:immune response"/>
    <property type="evidence" value="ECO:0007669"/>
    <property type="project" value="TreeGrafter"/>
</dbReference>